<feature type="region of interest" description="Disordered" evidence="2">
    <location>
        <begin position="1"/>
        <end position="30"/>
    </location>
</feature>
<evidence type="ECO:0000313" key="4">
    <source>
        <dbReference type="EMBL" id="PVZ13052.1"/>
    </source>
</evidence>
<dbReference type="InterPro" id="IPR006016">
    <property type="entry name" value="UspA"/>
</dbReference>
<dbReference type="Pfam" id="PF00582">
    <property type="entry name" value="Usp"/>
    <property type="match status" value="1"/>
</dbReference>
<feature type="compositionally biased region" description="Basic and acidic residues" evidence="2">
    <location>
        <begin position="1"/>
        <end position="12"/>
    </location>
</feature>
<dbReference type="PANTHER" id="PTHR46268">
    <property type="entry name" value="STRESS RESPONSE PROTEIN NHAX"/>
    <property type="match status" value="1"/>
</dbReference>
<dbReference type="InterPro" id="IPR014729">
    <property type="entry name" value="Rossmann-like_a/b/a_fold"/>
</dbReference>
<evidence type="ECO:0000259" key="3">
    <source>
        <dbReference type="Pfam" id="PF00582"/>
    </source>
</evidence>
<accession>A0A2U1FLQ8</accession>
<dbReference type="Gene3D" id="3.40.50.620">
    <property type="entry name" value="HUPs"/>
    <property type="match status" value="1"/>
</dbReference>
<evidence type="ECO:0000256" key="2">
    <source>
        <dbReference type="SAM" id="MobiDB-lite"/>
    </source>
</evidence>
<name>A0A2U1FLQ8_9PSEU</name>
<sequence>MTRAEPPEEGHDAQVPGPELRTEGPRSRAEPTTHVVLGYRADPHGQAVLRHGADLAMRLGAALHVVHVVDLSDYPIDPDSPDWEQQAQKTLAAEHHDVESALADLSGSWTYHAAHGDPVALLRQVADSYDALMFVVGSRGESAGGVISRLLGTRPSVSHGLIARSHRPVLVIPPHAADES</sequence>
<dbReference type="EMBL" id="QEKW01000002">
    <property type="protein sequence ID" value="PVZ13052.1"/>
    <property type="molecule type" value="Genomic_DNA"/>
</dbReference>
<dbReference type="SUPFAM" id="SSF52402">
    <property type="entry name" value="Adenine nucleotide alpha hydrolases-like"/>
    <property type="match status" value="1"/>
</dbReference>
<feature type="compositionally biased region" description="Basic and acidic residues" evidence="2">
    <location>
        <begin position="20"/>
        <end position="30"/>
    </location>
</feature>
<evidence type="ECO:0000313" key="5">
    <source>
        <dbReference type="Proteomes" id="UP000245639"/>
    </source>
</evidence>
<feature type="domain" description="UspA" evidence="3">
    <location>
        <begin position="33"/>
        <end position="173"/>
    </location>
</feature>
<reference evidence="4 5" key="1">
    <citation type="submission" date="2018-04" db="EMBL/GenBank/DDBJ databases">
        <title>Genomic Encyclopedia of Type Strains, Phase IV (KMG-IV): sequencing the most valuable type-strain genomes for metagenomic binning, comparative biology and taxonomic classification.</title>
        <authorList>
            <person name="Goeker M."/>
        </authorList>
    </citation>
    <scope>NUCLEOTIDE SEQUENCE [LARGE SCALE GENOMIC DNA]</scope>
    <source>
        <strain evidence="4 5">DSM 45771</strain>
    </source>
</reference>
<dbReference type="Proteomes" id="UP000245639">
    <property type="component" value="Unassembled WGS sequence"/>
</dbReference>
<dbReference type="RefSeq" id="WP_165825568.1">
    <property type="nucleotide sequence ID" value="NZ_QEKW01000002.1"/>
</dbReference>
<dbReference type="CDD" id="cd00293">
    <property type="entry name" value="USP-like"/>
    <property type="match status" value="1"/>
</dbReference>
<organism evidence="4 5">
    <name type="scientific">Actinomycetospora cinnamomea</name>
    <dbReference type="NCBI Taxonomy" id="663609"/>
    <lineage>
        <taxon>Bacteria</taxon>
        <taxon>Bacillati</taxon>
        <taxon>Actinomycetota</taxon>
        <taxon>Actinomycetes</taxon>
        <taxon>Pseudonocardiales</taxon>
        <taxon>Pseudonocardiaceae</taxon>
        <taxon>Actinomycetospora</taxon>
    </lineage>
</organism>
<gene>
    <name evidence="4" type="ORF">C8D89_102201</name>
</gene>
<dbReference type="PANTHER" id="PTHR46268:SF6">
    <property type="entry name" value="UNIVERSAL STRESS PROTEIN UP12"/>
    <property type="match status" value="1"/>
</dbReference>
<comment type="caution">
    <text evidence="4">The sequence shown here is derived from an EMBL/GenBank/DDBJ whole genome shotgun (WGS) entry which is preliminary data.</text>
</comment>
<proteinExistence type="inferred from homology"/>
<evidence type="ECO:0000256" key="1">
    <source>
        <dbReference type="ARBA" id="ARBA00008791"/>
    </source>
</evidence>
<comment type="similarity">
    <text evidence="1">Belongs to the universal stress protein A family.</text>
</comment>
<keyword evidence="5" id="KW-1185">Reference proteome</keyword>
<dbReference type="AlphaFoldDB" id="A0A2U1FLQ8"/>
<protein>
    <submittedName>
        <fullName evidence="4">Nucleotide-binding universal stress UspA family protein</fullName>
    </submittedName>
</protein>